<dbReference type="PROSITE" id="PS51257">
    <property type="entry name" value="PROKAR_LIPOPROTEIN"/>
    <property type="match status" value="1"/>
</dbReference>
<dbReference type="OrthoDB" id="977616at2"/>
<dbReference type="STRING" id="915059.NH26_23630"/>
<organism evidence="2 3">
    <name type="scientific">Flammeovirga pacifica</name>
    <dbReference type="NCBI Taxonomy" id="915059"/>
    <lineage>
        <taxon>Bacteria</taxon>
        <taxon>Pseudomonadati</taxon>
        <taxon>Bacteroidota</taxon>
        <taxon>Cytophagia</taxon>
        <taxon>Cytophagales</taxon>
        <taxon>Flammeovirgaceae</taxon>
        <taxon>Flammeovirga</taxon>
    </lineage>
</organism>
<dbReference type="InterPro" id="IPR003343">
    <property type="entry name" value="Big_2"/>
</dbReference>
<evidence type="ECO:0000313" key="2">
    <source>
        <dbReference type="EMBL" id="OHX64566.1"/>
    </source>
</evidence>
<feature type="domain" description="BIG2" evidence="1">
    <location>
        <begin position="212"/>
        <end position="289"/>
    </location>
</feature>
<dbReference type="EMBL" id="JRYR02000002">
    <property type="protein sequence ID" value="OHX64566.1"/>
    <property type="molecule type" value="Genomic_DNA"/>
</dbReference>
<reference evidence="2 3" key="1">
    <citation type="journal article" date="2012" name="Int. J. Syst. Evol. Microbiol.">
        <title>Flammeovirga pacifica sp. nov., isolated from deep-sea sediment.</title>
        <authorList>
            <person name="Xu H."/>
            <person name="Fu Y."/>
            <person name="Yang N."/>
            <person name="Ding Z."/>
            <person name="Lai Q."/>
            <person name="Zeng R."/>
        </authorList>
    </citation>
    <scope>NUCLEOTIDE SEQUENCE [LARGE SCALE GENOMIC DNA]</scope>
    <source>
        <strain evidence="3">DSM 24597 / LMG 26175 / WPAGA1</strain>
    </source>
</reference>
<accession>A0A1S1YU81</accession>
<dbReference type="InterPro" id="IPR008964">
    <property type="entry name" value="Invasin/intimin_cell_adhesion"/>
</dbReference>
<dbReference type="SUPFAM" id="SSF49373">
    <property type="entry name" value="Invasin/intimin cell-adhesion fragments"/>
    <property type="match status" value="3"/>
</dbReference>
<keyword evidence="3" id="KW-1185">Reference proteome</keyword>
<feature type="domain" description="BIG2" evidence="1">
    <location>
        <begin position="31"/>
        <end position="112"/>
    </location>
</feature>
<comment type="caution">
    <text evidence="2">The sequence shown here is derived from an EMBL/GenBank/DDBJ whole genome shotgun (WGS) entry which is preliminary data.</text>
</comment>
<feature type="domain" description="BIG2" evidence="1">
    <location>
        <begin position="122"/>
        <end position="201"/>
    </location>
</feature>
<dbReference type="RefSeq" id="WP_044217100.1">
    <property type="nucleotide sequence ID" value="NZ_JRYR02000002.1"/>
</dbReference>
<gene>
    <name evidence="2" type="ORF">NH26_23630</name>
</gene>
<dbReference type="Proteomes" id="UP000179797">
    <property type="component" value="Unassembled WGS sequence"/>
</dbReference>
<protein>
    <recommendedName>
        <fullName evidence="1">BIG2 domain-containing protein</fullName>
    </recommendedName>
</protein>
<sequence length="541" mass="58919">MGKKLLRIVYLFTILTLLFSCEEEQNLQKVEVENFSIIPLVDTMKIAKGNQYYFDVSVFPEDATSESIQWASTNAERVQLIDASLGKIEALEDGITKVYAKSNLNDSITDSIYVHVTSDVIHAESVTILDDVESIDIFEKATKQFTTTILPEEAVNHNVIWNTLDPSIATVNQEGVVTGVGLGTTQVTVITEDDGNGDITNEITVNVITKVPLTNLSIDPSSVDFMVGNTKQLTINFLPAEANDLEWEWNSSNENIVSVDENGIIKGEGIGTASITVTNGTMTSDPITVNVATPIFVTGITVSDKVYQFSSLNRSYQASATLAPVDASNQTIFWTSNNESIVTVSETGLLTSKAEGVAIITATSEDGNFADEIEVTVKVENVMYYSKGLKTSIVKGNPIAAFGTLEVVNNPADASHKVGKFTRGAGINSFLKIQLNGVLDLSGPKIFTVKMYTESKADAHNGLKMILRNRAKGTSTQVTCSSSIKVFDEWVEYTFDFTKISLNDDVYEDVYLFLASPDRTGGGTDMVYYIDEFQGPSLIAE</sequence>
<name>A0A1S1YU81_FLAPC</name>
<evidence type="ECO:0000313" key="3">
    <source>
        <dbReference type="Proteomes" id="UP000179797"/>
    </source>
</evidence>
<dbReference type="Pfam" id="PF02368">
    <property type="entry name" value="Big_2"/>
    <property type="match status" value="3"/>
</dbReference>
<evidence type="ECO:0000259" key="1">
    <source>
        <dbReference type="SMART" id="SM00635"/>
    </source>
</evidence>
<dbReference type="SMART" id="SM00635">
    <property type="entry name" value="BID_2"/>
    <property type="match status" value="4"/>
</dbReference>
<proteinExistence type="predicted"/>
<feature type="domain" description="BIG2" evidence="1">
    <location>
        <begin position="296"/>
        <end position="374"/>
    </location>
</feature>
<dbReference type="Gene3D" id="2.60.40.1080">
    <property type="match status" value="4"/>
</dbReference>
<dbReference type="AlphaFoldDB" id="A0A1S1YU81"/>